<dbReference type="EMBL" id="NJEU01000198">
    <property type="protein sequence ID" value="PHH79096.1"/>
    <property type="molecule type" value="Genomic_DNA"/>
</dbReference>
<protein>
    <recommendedName>
        <fullName evidence="7">Galactosyl transferase GMA12/MNN10 family protein</fullName>
    </recommendedName>
</protein>
<dbReference type="OrthoDB" id="4918811at2759"/>
<accession>A0A2C5ZGF4</accession>
<comment type="similarity">
    <text evidence="1">Belongs to the glycosyltransferase 34 family.</text>
</comment>
<evidence type="ECO:0008006" key="7">
    <source>
        <dbReference type="Google" id="ProtNLM"/>
    </source>
</evidence>
<keyword evidence="3" id="KW-0808">Transferase</keyword>
<dbReference type="GO" id="GO:0000139">
    <property type="term" value="C:Golgi membrane"/>
    <property type="evidence" value="ECO:0007669"/>
    <property type="project" value="TreeGrafter"/>
</dbReference>
<dbReference type="SUPFAM" id="SSF53448">
    <property type="entry name" value="Nucleotide-diphospho-sugar transferases"/>
    <property type="match status" value="1"/>
</dbReference>
<gene>
    <name evidence="5" type="ORF">CDD82_2613</name>
</gene>
<comment type="caution">
    <text evidence="5">The sequence shown here is derived from an EMBL/GenBank/DDBJ whole genome shotgun (WGS) entry which is preliminary data.</text>
</comment>
<evidence type="ECO:0000256" key="2">
    <source>
        <dbReference type="ARBA" id="ARBA00022676"/>
    </source>
</evidence>
<evidence type="ECO:0000256" key="1">
    <source>
        <dbReference type="ARBA" id="ARBA00005664"/>
    </source>
</evidence>
<evidence type="ECO:0000256" key="4">
    <source>
        <dbReference type="SAM" id="Phobius"/>
    </source>
</evidence>
<keyword evidence="4" id="KW-1133">Transmembrane helix</keyword>
<evidence type="ECO:0000313" key="6">
    <source>
        <dbReference type="Proteomes" id="UP000224854"/>
    </source>
</evidence>
<dbReference type="GO" id="GO:0016757">
    <property type="term" value="F:glycosyltransferase activity"/>
    <property type="evidence" value="ECO:0007669"/>
    <property type="project" value="UniProtKB-KW"/>
</dbReference>
<evidence type="ECO:0000256" key="3">
    <source>
        <dbReference type="ARBA" id="ARBA00022679"/>
    </source>
</evidence>
<evidence type="ECO:0000313" key="5">
    <source>
        <dbReference type="EMBL" id="PHH79096.1"/>
    </source>
</evidence>
<dbReference type="PANTHER" id="PTHR31306:SF8">
    <property type="entry name" value="GLYCOSYLTRANSFERASE FAMILY 34 PROTEIN"/>
    <property type="match status" value="1"/>
</dbReference>
<feature type="transmembrane region" description="Helical" evidence="4">
    <location>
        <begin position="16"/>
        <end position="33"/>
    </location>
</feature>
<dbReference type="Pfam" id="PF05637">
    <property type="entry name" value="Glyco_transf_34"/>
    <property type="match status" value="1"/>
</dbReference>
<organism evidence="5 6">
    <name type="scientific">Ophiocordyceps australis</name>
    <dbReference type="NCBI Taxonomy" id="1399860"/>
    <lineage>
        <taxon>Eukaryota</taxon>
        <taxon>Fungi</taxon>
        <taxon>Dikarya</taxon>
        <taxon>Ascomycota</taxon>
        <taxon>Pezizomycotina</taxon>
        <taxon>Sordariomycetes</taxon>
        <taxon>Hypocreomycetidae</taxon>
        <taxon>Hypocreales</taxon>
        <taxon>Ophiocordycipitaceae</taxon>
        <taxon>Ophiocordyceps</taxon>
    </lineage>
</organism>
<dbReference type="GO" id="GO:0006487">
    <property type="term" value="P:protein N-linked glycosylation"/>
    <property type="evidence" value="ECO:0007669"/>
    <property type="project" value="TreeGrafter"/>
</dbReference>
<keyword evidence="4" id="KW-0472">Membrane</keyword>
<reference evidence="5 6" key="1">
    <citation type="submission" date="2017-06" db="EMBL/GenBank/DDBJ databases">
        <title>Ant-infecting Ophiocordyceps genomes reveal a high diversity of potential behavioral manipulation genes and a possible major role for enterotoxins.</title>
        <authorList>
            <person name="De Bekker C."/>
            <person name="Evans H.C."/>
            <person name="Brachmann A."/>
            <person name="Hughes D.P."/>
        </authorList>
    </citation>
    <scope>NUCLEOTIDE SEQUENCE [LARGE SCALE GENOMIC DNA]</scope>
    <source>
        <strain evidence="5 6">1348a</strain>
    </source>
</reference>
<keyword evidence="6" id="KW-1185">Reference proteome</keyword>
<dbReference type="Gene3D" id="3.90.550.10">
    <property type="entry name" value="Spore Coat Polysaccharide Biosynthesis Protein SpsA, Chain A"/>
    <property type="match status" value="1"/>
</dbReference>
<dbReference type="Proteomes" id="UP000224854">
    <property type="component" value="Unassembled WGS sequence"/>
</dbReference>
<dbReference type="PANTHER" id="PTHR31306">
    <property type="entry name" value="ALPHA-1,6-MANNOSYLTRANSFERASE MNN11-RELATED"/>
    <property type="match status" value="1"/>
</dbReference>
<dbReference type="InterPro" id="IPR008630">
    <property type="entry name" value="Glyco_trans_34"/>
</dbReference>
<dbReference type="AlphaFoldDB" id="A0A2C5ZGF4"/>
<keyword evidence="2" id="KW-0328">Glycosyltransferase</keyword>
<keyword evidence="4" id="KW-0812">Transmembrane</keyword>
<proteinExistence type="inferred from homology"/>
<name>A0A2C5ZGF4_9HYPO</name>
<sequence>MLATACFPLQPRQRRVASLVVLVGFVTLLLHFTRHREAWRDRAQQVLELSSFKMPTHKDAEKAGHVYEKSRIIKVTMIYGSSSHIYERALRTHKVHNQIHGYQMMVQRHEMLPGFWTKPSFILSVILNELSKSPNDRLEWIFWVDADSVILNYNTPLDIFLPPDHIEELRHINVLVTHDWNGLNNGIFGLRVGPYAAELFASIMAYSNFHPDKPLRFQDQSVMDEVLKQSKFGKHSAKLPQRWFNAYTTGIENMPAESEVQAGDLLVHFAGVGNRESLVTHWCDLSEKREPKWTTQPSENGLVEQLRSFWESYKTELVQNKEKWVQDKTQLQEKIAKAHDALDASAAANSEALRKALQAAQDLNATIFTMGPDDAWDAERERLSTALEEMDKASTPPNAA</sequence>
<dbReference type="InterPro" id="IPR029044">
    <property type="entry name" value="Nucleotide-diphossugar_trans"/>
</dbReference>